<accession>A0A1I0EQ96</accession>
<sequence>MPVPYVTAYDGEHVTYQLTLVADETATDGIRMSYADETATDRMFGVLWHRHGMTRTGRPMWRLVNTLRQRRCMLRSLCQVCGKTAVDGDTGRIWWLLPEAPGRCPDGGWYTNTPPTCAACVPVARNHCPQLRKWSRLCTVSEAEPYGVVAEVFTPISGTLASVDAATELPLDAFRKLEMALAKQLVVSLDDLRPA</sequence>
<dbReference type="STRING" id="568860.SAMN05421811_103137"/>
<organism evidence="1 2">
    <name type="scientific">Nonomuraea wenchangensis</name>
    <dbReference type="NCBI Taxonomy" id="568860"/>
    <lineage>
        <taxon>Bacteria</taxon>
        <taxon>Bacillati</taxon>
        <taxon>Actinomycetota</taxon>
        <taxon>Actinomycetes</taxon>
        <taxon>Streptosporangiales</taxon>
        <taxon>Streptosporangiaceae</taxon>
        <taxon>Nonomuraea</taxon>
    </lineage>
</organism>
<protein>
    <submittedName>
        <fullName evidence="1">Uncharacterized protein</fullName>
    </submittedName>
</protein>
<dbReference type="Proteomes" id="UP000199361">
    <property type="component" value="Unassembled WGS sequence"/>
</dbReference>
<reference evidence="1 2" key="1">
    <citation type="submission" date="2016-10" db="EMBL/GenBank/DDBJ databases">
        <authorList>
            <person name="de Groot N.N."/>
        </authorList>
    </citation>
    <scope>NUCLEOTIDE SEQUENCE [LARGE SCALE GENOMIC DNA]</scope>
    <source>
        <strain evidence="1 2">CGMCC 4.5598</strain>
    </source>
</reference>
<evidence type="ECO:0000313" key="2">
    <source>
        <dbReference type="Proteomes" id="UP000199361"/>
    </source>
</evidence>
<name>A0A1I0EQ96_9ACTN</name>
<proteinExistence type="predicted"/>
<dbReference type="EMBL" id="FOHX01000003">
    <property type="protein sequence ID" value="SET46954.1"/>
    <property type="molecule type" value="Genomic_DNA"/>
</dbReference>
<gene>
    <name evidence="1" type="ORF">SAMN05421811_103137</name>
</gene>
<keyword evidence="2" id="KW-1185">Reference proteome</keyword>
<evidence type="ECO:0000313" key="1">
    <source>
        <dbReference type="EMBL" id="SET46954.1"/>
    </source>
</evidence>
<dbReference type="AlphaFoldDB" id="A0A1I0EQ96"/>